<proteinExistence type="predicted"/>
<dbReference type="EMBL" id="FXTP01000009">
    <property type="protein sequence ID" value="SMO75461.1"/>
    <property type="molecule type" value="Genomic_DNA"/>
</dbReference>
<dbReference type="Pfam" id="PF14054">
    <property type="entry name" value="DUF4249"/>
    <property type="match status" value="1"/>
</dbReference>
<keyword evidence="1" id="KW-0732">Signal</keyword>
<dbReference type="AlphaFoldDB" id="A0A521DWJ3"/>
<keyword evidence="3" id="KW-1185">Reference proteome</keyword>
<feature type="chain" id="PRO_5021890314" description="DUF4249 domain-containing protein" evidence="1">
    <location>
        <begin position="20"/>
        <end position="299"/>
    </location>
</feature>
<evidence type="ECO:0000313" key="2">
    <source>
        <dbReference type="EMBL" id="SMO75461.1"/>
    </source>
</evidence>
<dbReference type="RefSeq" id="WP_142454764.1">
    <property type="nucleotide sequence ID" value="NZ_FXTP01000009.1"/>
</dbReference>
<accession>A0A521DWJ3</accession>
<sequence>MKRSIKLLLVLFLILFLSACEDLEPEPYQPEYVVESVLVANAPLPEIHLFKSSKEDEDFNWGDAMVDDAIIEIHLIDSNGNIEKKYSYQSRSKGKYIAETIDLVKASRVYDILVIIPDDNNHQIRGRTEIPGEISIVSTPKDTIYYQSESLLEVDIMDYNDEDQNSIFMNTYKAGKPYLKNLTPYYASQAEEDTMSTYYNNFNHTQDLVSEISFPKNSDQSITIHFPWKEFPYFGPYSIFIQSIDENLYDHLRTANAQFSGSTPTPGQIYNAIDHIDGGIGLFGSMSVGRVQTYVQKPE</sequence>
<dbReference type="OrthoDB" id="1523417at2"/>
<evidence type="ECO:0008006" key="4">
    <source>
        <dbReference type="Google" id="ProtNLM"/>
    </source>
</evidence>
<protein>
    <recommendedName>
        <fullName evidence="4">DUF4249 domain-containing protein</fullName>
    </recommendedName>
</protein>
<name>A0A521DWJ3_9BACT</name>
<dbReference type="InterPro" id="IPR025345">
    <property type="entry name" value="DUF4249"/>
</dbReference>
<gene>
    <name evidence="2" type="ORF">SAMN06265219_109130</name>
</gene>
<feature type="signal peptide" evidence="1">
    <location>
        <begin position="1"/>
        <end position="19"/>
    </location>
</feature>
<evidence type="ECO:0000256" key="1">
    <source>
        <dbReference type="SAM" id="SignalP"/>
    </source>
</evidence>
<reference evidence="2 3" key="1">
    <citation type="submission" date="2017-05" db="EMBL/GenBank/DDBJ databases">
        <authorList>
            <person name="Varghese N."/>
            <person name="Submissions S."/>
        </authorList>
    </citation>
    <scope>NUCLEOTIDE SEQUENCE [LARGE SCALE GENOMIC DNA]</scope>
    <source>
        <strain evidence="2 3">DSM 21985</strain>
    </source>
</reference>
<organism evidence="2 3">
    <name type="scientific">Gracilimonas mengyeensis</name>
    <dbReference type="NCBI Taxonomy" id="1302730"/>
    <lineage>
        <taxon>Bacteria</taxon>
        <taxon>Pseudomonadati</taxon>
        <taxon>Balneolota</taxon>
        <taxon>Balneolia</taxon>
        <taxon>Balneolales</taxon>
        <taxon>Balneolaceae</taxon>
        <taxon>Gracilimonas</taxon>
    </lineage>
</organism>
<dbReference type="Proteomes" id="UP000317557">
    <property type="component" value="Unassembled WGS sequence"/>
</dbReference>
<evidence type="ECO:0000313" key="3">
    <source>
        <dbReference type="Proteomes" id="UP000317557"/>
    </source>
</evidence>
<dbReference type="PROSITE" id="PS51257">
    <property type="entry name" value="PROKAR_LIPOPROTEIN"/>
    <property type="match status" value="1"/>
</dbReference>